<dbReference type="InterPro" id="IPR036869">
    <property type="entry name" value="J_dom_sf"/>
</dbReference>
<dbReference type="SUPFAM" id="SSF46565">
    <property type="entry name" value="Chaperone J-domain"/>
    <property type="match status" value="1"/>
</dbReference>
<evidence type="ECO:0000256" key="1">
    <source>
        <dbReference type="SAM" id="MobiDB-lite"/>
    </source>
</evidence>
<evidence type="ECO:0000313" key="3">
    <source>
        <dbReference type="Proteomes" id="UP000190037"/>
    </source>
</evidence>
<feature type="compositionally biased region" description="Low complexity" evidence="1">
    <location>
        <begin position="106"/>
        <end position="119"/>
    </location>
</feature>
<sequence>MDEVSAPTPWSDPEIAELERQVAAEETALLDDEVDVTTLQVELDNLAIVHHRRLGPLYERLDELDALIAEAIAAHTGDPADIRRAVELRGVVTDMPDLDSLLGALDGAPGAEGGSAEESMPVPEVHRVSPGAEARKLFRELARRAHPDLVQDPEEKQRRGAFIARVNAAYARGDVTELLALGTEWATSPEGASGPGTEGRGQWLRSRLAWLTHRRTELAGLREELMAGAMGQLLQLAPDDPDGLLEHLADQLLHDIAEKEKVLGTLVP</sequence>
<organism evidence="2 3">
    <name type="scientific">Embleya scabrispora</name>
    <dbReference type="NCBI Taxonomy" id="159449"/>
    <lineage>
        <taxon>Bacteria</taxon>
        <taxon>Bacillati</taxon>
        <taxon>Actinomycetota</taxon>
        <taxon>Actinomycetes</taxon>
        <taxon>Kitasatosporales</taxon>
        <taxon>Streptomycetaceae</taxon>
        <taxon>Embleya</taxon>
    </lineage>
</organism>
<dbReference type="Proteomes" id="UP000190037">
    <property type="component" value="Unassembled WGS sequence"/>
</dbReference>
<dbReference type="EMBL" id="MWQN01000001">
    <property type="protein sequence ID" value="OPC82068.1"/>
    <property type="molecule type" value="Genomic_DNA"/>
</dbReference>
<protein>
    <recommendedName>
        <fullName evidence="4">J domain-containing protein</fullName>
    </recommendedName>
</protein>
<dbReference type="OrthoDB" id="9800872at2"/>
<reference evidence="2 3" key="1">
    <citation type="submission" date="2017-03" db="EMBL/GenBank/DDBJ databases">
        <title>Draft genome sequence of Streptomyces scabrisporus NF3, endophyte isolated from Amphipterygium adstringens.</title>
        <authorList>
            <person name="Vazquez M."/>
            <person name="Ceapa C.D."/>
            <person name="Rodriguez Luna D."/>
            <person name="Sanchez Esquivel S."/>
        </authorList>
    </citation>
    <scope>NUCLEOTIDE SEQUENCE [LARGE SCALE GENOMIC DNA]</scope>
    <source>
        <strain evidence="2 3">NF3</strain>
    </source>
</reference>
<name>A0A1T3NZ18_9ACTN</name>
<dbReference type="eggNOG" id="COG2214">
    <property type="taxonomic scope" value="Bacteria"/>
</dbReference>
<accession>A0A1T3NZ18</accession>
<gene>
    <name evidence="2" type="ORF">B4N89_14975</name>
</gene>
<comment type="caution">
    <text evidence="2">The sequence shown here is derived from an EMBL/GenBank/DDBJ whole genome shotgun (WGS) entry which is preliminary data.</text>
</comment>
<evidence type="ECO:0008006" key="4">
    <source>
        <dbReference type="Google" id="ProtNLM"/>
    </source>
</evidence>
<evidence type="ECO:0000313" key="2">
    <source>
        <dbReference type="EMBL" id="OPC82068.1"/>
    </source>
</evidence>
<keyword evidence="3" id="KW-1185">Reference proteome</keyword>
<dbReference type="RefSeq" id="WP_078979368.1">
    <property type="nucleotide sequence ID" value="NZ_MWQN01000001.1"/>
</dbReference>
<proteinExistence type="predicted"/>
<dbReference type="AlphaFoldDB" id="A0A1T3NZ18"/>
<feature type="region of interest" description="Disordered" evidence="1">
    <location>
        <begin position="106"/>
        <end position="128"/>
    </location>
</feature>
<dbReference type="STRING" id="159449.B4N89_14975"/>